<dbReference type="Gene3D" id="3.30.160.150">
    <property type="entry name" value="Lipoprotein like domain"/>
    <property type="match status" value="1"/>
</dbReference>
<dbReference type="GO" id="GO:0043165">
    <property type="term" value="P:Gram-negative-bacterium-type cell outer membrane assembly"/>
    <property type="evidence" value="ECO:0007669"/>
    <property type="project" value="InterPro"/>
</dbReference>
<dbReference type="OrthoDB" id="9790776at2"/>
<evidence type="ECO:0000313" key="3">
    <source>
        <dbReference type="Proteomes" id="UP000316008"/>
    </source>
</evidence>
<dbReference type="PROSITE" id="PS51257">
    <property type="entry name" value="PROKAR_LIPOPROTEIN"/>
    <property type="match status" value="1"/>
</dbReference>
<reference evidence="2 3" key="1">
    <citation type="submission" date="2019-07" db="EMBL/GenBank/DDBJ databases">
        <authorList>
            <person name="Huq M.A."/>
        </authorList>
    </citation>
    <scope>NUCLEOTIDE SEQUENCE [LARGE SCALE GENOMIC DNA]</scope>
    <source>
        <strain evidence="2 3">MAH-3</strain>
    </source>
</reference>
<sequence>MKKLALALILLTALTGCWPKTFMSPIDTSMPEDWKKFYITPLELSAATAPSNYPANLSESLRSGIQNNTRLKLASGLEDAQVKISGIVSGYNTSPIAIQQGDLAAKNRLTVSVNFTIITPSKGLEKMEFTSSRFADYESNEQLVDVETRLLESINQQVVQDVINKLLSNW</sequence>
<feature type="chain" id="PRO_5021895851" description="LptE family protein" evidence="1">
    <location>
        <begin position="20"/>
        <end position="170"/>
    </location>
</feature>
<dbReference type="AlphaFoldDB" id="A0A556N0N7"/>
<evidence type="ECO:0000256" key="1">
    <source>
        <dbReference type="SAM" id="SignalP"/>
    </source>
</evidence>
<gene>
    <name evidence="2" type="ORF">FO442_08410</name>
</gene>
<protein>
    <recommendedName>
        <fullName evidence="4">LptE family protein</fullName>
    </recommendedName>
</protein>
<dbReference type="GO" id="GO:0019867">
    <property type="term" value="C:outer membrane"/>
    <property type="evidence" value="ECO:0007669"/>
    <property type="project" value="InterPro"/>
</dbReference>
<feature type="signal peptide" evidence="1">
    <location>
        <begin position="1"/>
        <end position="19"/>
    </location>
</feature>
<dbReference type="Proteomes" id="UP000316008">
    <property type="component" value="Unassembled WGS sequence"/>
</dbReference>
<dbReference type="EMBL" id="VLPL01000003">
    <property type="protein sequence ID" value="TSJ45762.1"/>
    <property type="molecule type" value="Genomic_DNA"/>
</dbReference>
<evidence type="ECO:0000313" key="2">
    <source>
        <dbReference type="EMBL" id="TSJ45762.1"/>
    </source>
</evidence>
<name>A0A556N0N7_9FLAO</name>
<keyword evidence="3" id="KW-1185">Reference proteome</keyword>
<comment type="caution">
    <text evidence="2">The sequence shown here is derived from an EMBL/GenBank/DDBJ whole genome shotgun (WGS) entry which is preliminary data.</text>
</comment>
<dbReference type="InterPro" id="IPR007485">
    <property type="entry name" value="LPS_assembly_LptE"/>
</dbReference>
<dbReference type="Pfam" id="PF04390">
    <property type="entry name" value="LptE"/>
    <property type="match status" value="1"/>
</dbReference>
<evidence type="ECO:0008006" key="4">
    <source>
        <dbReference type="Google" id="ProtNLM"/>
    </source>
</evidence>
<proteinExistence type="predicted"/>
<accession>A0A556N0N7</accession>
<dbReference type="RefSeq" id="WP_144332718.1">
    <property type="nucleotide sequence ID" value="NZ_VLPL01000003.1"/>
</dbReference>
<keyword evidence="1" id="KW-0732">Signal</keyword>
<organism evidence="2 3">
    <name type="scientific">Fluviicola chungangensis</name>
    <dbReference type="NCBI Taxonomy" id="2597671"/>
    <lineage>
        <taxon>Bacteria</taxon>
        <taxon>Pseudomonadati</taxon>
        <taxon>Bacteroidota</taxon>
        <taxon>Flavobacteriia</taxon>
        <taxon>Flavobacteriales</taxon>
        <taxon>Crocinitomicaceae</taxon>
        <taxon>Fluviicola</taxon>
    </lineage>
</organism>